<protein>
    <submittedName>
        <fullName evidence="3">Sugar phosphate isomerase/epimerase</fullName>
    </submittedName>
</protein>
<sequence length="309" mass="34134">MRCLLALAFFIGCSALTTANAQSAGRGKLPANVKLALNAYSFNDMLTGNRQKENKPTLTLPELLDWCATQNIEAVDLTGYYFPGYPGVPTDEYIYSIKRQAFKLGIDISGTGIKNNFASPDPAVRAADVKRAKEWIIVAEKLGAPVLRLFAGEIPKGYENKWDEVAGWMIDCYKECAAFGAQHGVIIGIQNHGDMLQTADQCIKVVKAVNSPWAGIILDTGNFKVTDPYQDIEAVIPYTVNWQVKESVFGIGSKIPTDVPRLMKILKRSGYRGYIPIETLYVKDVPYDPYVLVPALLKELKTAQNAEFN</sequence>
<proteinExistence type="predicted"/>
<feature type="domain" description="Xylose isomerase-like TIM barrel" evidence="2">
    <location>
        <begin position="85"/>
        <end position="280"/>
    </location>
</feature>
<feature type="signal peptide" evidence="1">
    <location>
        <begin position="1"/>
        <end position="21"/>
    </location>
</feature>
<dbReference type="InterPro" id="IPR050312">
    <property type="entry name" value="IolE/XylAMocC-like"/>
</dbReference>
<dbReference type="PANTHER" id="PTHR12110">
    <property type="entry name" value="HYDROXYPYRUVATE ISOMERASE"/>
    <property type="match status" value="1"/>
</dbReference>
<accession>A0ABS3JCI6</accession>
<name>A0ABS3JCI6_9BACT</name>
<dbReference type="PANTHER" id="PTHR12110:SF53">
    <property type="entry name" value="BLR5974 PROTEIN"/>
    <property type="match status" value="1"/>
</dbReference>
<dbReference type="SUPFAM" id="SSF51658">
    <property type="entry name" value="Xylose isomerase-like"/>
    <property type="match status" value="1"/>
</dbReference>
<dbReference type="EMBL" id="JAFMYW010000001">
    <property type="protein sequence ID" value="MBO0947711.1"/>
    <property type="molecule type" value="Genomic_DNA"/>
</dbReference>
<dbReference type="InterPro" id="IPR013022">
    <property type="entry name" value="Xyl_isomerase-like_TIM-brl"/>
</dbReference>
<reference evidence="3 4" key="1">
    <citation type="submission" date="2021-03" db="EMBL/GenBank/DDBJ databases">
        <title>Fibrella sp. HMF5405 genome sequencing and assembly.</title>
        <authorList>
            <person name="Kang H."/>
            <person name="Kim H."/>
            <person name="Bae S."/>
            <person name="Joh K."/>
        </authorList>
    </citation>
    <scope>NUCLEOTIDE SEQUENCE [LARGE SCALE GENOMIC DNA]</scope>
    <source>
        <strain evidence="3 4">HMF5405</strain>
    </source>
</reference>
<evidence type="ECO:0000259" key="2">
    <source>
        <dbReference type="Pfam" id="PF01261"/>
    </source>
</evidence>
<evidence type="ECO:0000313" key="4">
    <source>
        <dbReference type="Proteomes" id="UP000664628"/>
    </source>
</evidence>
<dbReference type="InterPro" id="IPR036237">
    <property type="entry name" value="Xyl_isomerase-like_sf"/>
</dbReference>
<dbReference type="Proteomes" id="UP000664628">
    <property type="component" value="Unassembled WGS sequence"/>
</dbReference>
<dbReference type="Gene3D" id="3.20.20.150">
    <property type="entry name" value="Divalent-metal-dependent TIM barrel enzymes"/>
    <property type="match status" value="1"/>
</dbReference>
<keyword evidence="4" id="KW-1185">Reference proteome</keyword>
<gene>
    <name evidence="3" type="ORF">J2I46_03905</name>
</gene>
<evidence type="ECO:0000256" key="1">
    <source>
        <dbReference type="SAM" id="SignalP"/>
    </source>
</evidence>
<keyword evidence="1" id="KW-0732">Signal</keyword>
<dbReference type="GO" id="GO:0016853">
    <property type="term" value="F:isomerase activity"/>
    <property type="evidence" value="ECO:0007669"/>
    <property type="project" value="UniProtKB-KW"/>
</dbReference>
<feature type="chain" id="PRO_5045874710" evidence="1">
    <location>
        <begin position="22"/>
        <end position="309"/>
    </location>
</feature>
<evidence type="ECO:0000313" key="3">
    <source>
        <dbReference type="EMBL" id="MBO0947711.1"/>
    </source>
</evidence>
<comment type="caution">
    <text evidence="3">The sequence shown here is derived from an EMBL/GenBank/DDBJ whole genome shotgun (WGS) entry which is preliminary data.</text>
</comment>
<dbReference type="Pfam" id="PF01261">
    <property type="entry name" value="AP_endonuc_2"/>
    <property type="match status" value="1"/>
</dbReference>
<organism evidence="3 4">
    <name type="scientific">Fibrella forsythiae</name>
    <dbReference type="NCBI Taxonomy" id="2817061"/>
    <lineage>
        <taxon>Bacteria</taxon>
        <taxon>Pseudomonadati</taxon>
        <taxon>Bacteroidota</taxon>
        <taxon>Cytophagia</taxon>
        <taxon>Cytophagales</taxon>
        <taxon>Spirosomataceae</taxon>
        <taxon>Fibrella</taxon>
    </lineage>
</organism>
<keyword evidence="3" id="KW-0413">Isomerase</keyword>